<name>A0A451G413_9GAMM</name>
<gene>
    <name evidence="1" type="ORF">EPV75_00150</name>
</gene>
<sequence length="226" mass="25894">MTVSQRILDAWDNNAQAWAKTIRENALASRRLVTDAAIVEQLLSEPDWSSLLDVGCGEGWLIRALKSERPDAHFTGFDGCAALIDTARADDRDGDYRHLTYQQIHRDRFSGPFDRIVCNFSLFEDESVVELLQRLRDCLTPQNGRLAIQTLYSDAPKSEWEADSWAGLPDSFREPHPWFKRCEADWFELFTRMGLEMASVHYPAYPDSDRIASVIFVLKTGDRHPQ</sequence>
<dbReference type="SUPFAM" id="SSF53335">
    <property type="entry name" value="S-adenosyl-L-methionine-dependent methyltransferases"/>
    <property type="match status" value="1"/>
</dbReference>
<dbReference type="GO" id="GO:0032259">
    <property type="term" value="P:methylation"/>
    <property type="evidence" value="ECO:0007669"/>
    <property type="project" value="UniProtKB-KW"/>
</dbReference>
<dbReference type="Gene3D" id="3.40.50.150">
    <property type="entry name" value="Vaccinia Virus protein VP39"/>
    <property type="match status" value="1"/>
</dbReference>
<dbReference type="Proteomes" id="UP000285478">
    <property type="component" value="Chromosome"/>
</dbReference>
<keyword evidence="2" id="KW-1185">Reference proteome</keyword>
<proteinExistence type="predicted"/>
<dbReference type="KEGG" id="htr:EPV75_00150"/>
<evidence type="ECO:0000313" key="2">
    <source>
        <dbReference type="Proteomes" id="UP000285478"/>
    </source>
</evidence>
<dbReference type="EMBL" id="CP035033">
    <property type="protein sequence ID" value="QAB14194.1"/>
    <property type="molecule type" value="Genomic_DNA"/>
</dbReference>
<dbReference type="Pfam" id="PF13489">
    <property type="entry name" value="Methyltransf_23"/>
    <property type="match status" value="1"/>
</dbReference>
<organism evidence="1 2">
    <name type="scientific">Hydrogenovibrio thermophilus</name>
    <dbReference type="NCBI Taxonomy" id="265883"/>
    <lineage>
        <taxon>Bacteria</taxon>
        <taxon>Pseudomonadati</taxon>
        <taxon>Pseudomonadota</taxon>
        <taxon>Gammaproteobacteria</taxon>
        <taxon>Thiotrichales</taxon>
        <taxon>Piscirickettsiaceae</taxon>
        <taxon>Hydrogenovibrio</taxon>
    </lineage>
</organism>
<accession>A0A451G413</accession>
<dbReference type="CDD" id="cd02440">
    <property type="entry name" value="AdoMet_MTases"/>
    <property type="match status" value="1"/>
</dbReference>
<dbReference type="GO" id="GO:0008168">
    <property type="term" value="F:methyltransferase activity"/>
    <property type="evidence" value="ECO:0007669"/>
    <property type="project" value="UniProtKB-KW"/>
</dbReference>
<dbReference type="RefSeq" id="WP_128384053.1">
    <property type="nucleotide sequence ID" value="NZ_CP035033.1"/>
</dbReference>
<dbReference type="AlphaFoldDB" id="A0A451G413"/>
<reference evidence="1 2" key="1">
    <citation type="journal article" date="2018" name="Environ. Microbiol.">
        <title>Genomes of ubiquitous marine and hypersaline Hydrogenovibrio, Thiomicrorhabdus and Thiomicrospira spp. encode a diversity of mechanisms to sustain chemolithoautotrophy in heterogeneous environments.</title>
        <authorList>
            <person name="Scott K.M."/>
            <person name="Williams J."/>
            <person name="Porter C.M.B."/>
            <person name="Russel S."/>
            <person name="Harmer T.L."/>
            <person name="Paul J.H."/>
            <person name="Antonen K.M."/>
            <person name="Bridges M.K."/>
            <person name="Camper G.J."/>
            <person name="Campla C.K."/>
            <person name="Casella L.G."/>
            <person name="Chase E."/>
            <person name="Conrad J.W."/>
            <person name="Cruz M.C."/>
            <person name="Dunlap D.S."/>
            <person name="Duran L."/>
            <person name="Fahsbender E.M."/>
            <person name="Goldsmith D.B."/>
            <person name="Keeley R.F."/>
            <person name="Kondoff M.R."/>
            <person name="Kussy B.I."/>
            <person name="Lane M.K."/>
            <person name="Lawler S."/>
            <person name="Leigh B.A."/>
            <person name="Lewis C."/>
            <person name="Lostal L.M."/>
            <person name="Marking D."/>
            <person name="Mancera P.A."/>
            <person name="McClenthan E.C."/>
            <person name="McIntyre E.A."/>
            <person name="Mine J.A."/>
            <person name="Modi S."/>
            <person name="Moore B.D."/>
            <person name="Morgan W.A."/>
            <person name="Nelson K.M."/>
            <person name="Nguyen K.N."/>
            <person name="Ogburn N."/>
            <person name="Parrino D.G."/>
            <person name="Pedapudi A.D."/>
            <person name="Pelham R.P."/>
            <person name="Preece A.M."/>
            <person name="Rampersad E.A."/>
            <person name="Richardson J.C."/>
            <person name="Rodgers C.M."/>
            <person name="Schaffer B.L."/>
            <person name="Sheridan N.E."/>
            <person name="Solone M.R."/>
            <person name="Staley Z.R."/>
            <person name="Tabuchi M."/>
            <person name="Waide R.J."/>
            <person name="Wanjugi P.W."/>
            <person name="Young S."/>
            <person name="Clum A."/>
            <person name="Daum C."/>
            <person name="Huntemann M."/>
            <person name="Ivanova N."/>
            <person name="Kyrpides N."/>
            <person name="Mikhailova N."/>
            <person name="Palaniappan K."/>
            <person name="Pillay M."/>
            <person name="Reddy T.B.K."/>
            <person name="Shapiro N."/>
            <person name="Stamatis D."/>
            <person name="Varghese N."/>
            <person name="Woyke T."/>
            <person name="Boden R."/>
            <person name="Freyermuth S.K."/>
            <person name="Kerfeld C.A."/>
        </authorList>
    </citation>
    <scope>NUCLEOTIDE SEQUENCE [LARGE SCALE GENOMIC DNA]</scope>
    <source>
        <strain evidence="1 2">JR-2</strain>
    </source>
</reference>
<protein>
    <submittedName>
        <fullName evidence="1">Class I SAM-dependent methyltransferase</fullName>
    </submittedName>
</protein>
<keyword evidence="1" id="KW-0489">Methyltransferase</keyword>
<keyword evidence="1" id="KW-0808">Transferase</keyword>
<evidence type="ECO:0000313" key="1">
    <source>
        <dbReference type="EMBL" id="QAB14194.1"/>
    </source>
</evidence>
<dbReference type="InterPro" id="IPR029063">
    <property type="entry name" value="SAM-dependent_MTases_sf"/>
</dbReference>